<dbReference type="PROSITE" id="PS50104">
    <property type="entry name" value="TIR"/>
    <property type="match status" value="1"/>
</dbReference>
<evidence type="ECO:0000313" key="2">
    <source>
        <dbReference type="EMBL" id="GHO98887.1"/>
    </source>
</evidence>
<feature type="domain" description="TIR" evidence="1">
    <location>
        <begin position="1"/>
        <end position="126"/>
    </location>
</feature>
<dbReference type="GO" id="GO:0007165">
    <property type="term" value="P:signal transduction"/>
    <property type="evidence" value="ECO:0007669"/>
    <property type="project" value="InterPro"/>
</dbReference>
<dbReference type="SUPFAM" id="SSF52200">
    <property type="entry name" value="Toll/Interleukin receptor TIR domain"/>
    <property type="match status" value="1"/>
</dbReference>
<dbReference type="AlphaFoldDB" id="A0A8J3N543"/>
<reference evidence="2" key="1">
    <citation type="submission" date="2020-10" db="EMBL/GenBank/DDBJ databases">
        <title>Taxonomic study of unclassified bacteria belonging to the class Ktedonobacteria.</title>
        <authorList>
            <person name="Yabe S."/>
            <person name="Wang C.M."/>
            <person name="Zheng Y."/>
            <person name="Sakai Y."/>
            <person name="Cavaletti L."/>
            <person name="Monciardini P."/>
            <person name="Donadio S."/>
        </authorList>
    </citation>
    <scope>NUCLEOTIDE SEQUENCE</scope>
    <source>
        <strain evidence="2">ID150040</strain>
    </source>
</reference>
<dbReference type="Proteomes" id="UP000597444">
    <property type="component" value="Unassembled WGS sequence"/>
</dbReference>
<dbReference type="InterPro" id="IPR000157">
    <property type="entry name" value="TIR_dom"/>
</dbReference>
<dbReference type="EMBL" id="BNJK01000002">
    <property type="protein sequence ID" value="GHO98887.1"/>
    <property type="molecule type" value="Genomic_DNA"/>
</dbReference>
<dbReference type="Gene3D" id="3.40.50.10140">
    <property type="entry name" value="Toll/interleukin-1 receptor homology (TIR) domain"/>
    <property type="match status" value="1"/>
</dbReference>
<protein>
    <recommendedName>
        <fullName evidence="1">TIR domain-containing protein</fullName>
    </recommendedName>
</protein>
<organism evidence="2 3">
    <name type="scientific">Reticulibacter mediterranei</name>
    <dbReference type="NCBI Taxonomy" id="2778369"/>
    <lineage>
        <taxon>Bacteria</taxon>
        <taxon>Bacillati</taxon>
        <taxon>Chloroflexota</taxon>
        <taxon>Ktedonobacteria</taxon>
        <taxon>Ktedonobacterales</taxon>
        <taxon>Reticulibacteraceae</taxon>
        <taxon>Reticulibacter</taxon>
    </lineage>
</organism>
<proteinExistence type="predicted"/>
<dbReference type="RefSeq" id="WP_220209567.1">
    <property type="nucleotide sequence ID" value="NZ_BNJK01000002.1"/>
</dbReference>
<keyword evidence="3" id="KW-1185">Reference proteome</keyword>
<evidence type="ECO:0000259" key="1">
    <source>
        <dbReference type="PROSITE" id="PS50104"/>
    </source>
</evidence>
<dbReference type="Pfam" id="PF13676">
    <property type="entry name" value="TIR_2"/>
    <property type="match status" value="1"/>
</dbReference>
<comment type="caution">
    <text evidence="2">The sequence shown here is derived from an EMBL/GenBank/DDBJ whole genome shotgun (WGS) entry which is preliminary data.</text>
</comment>
<sequence>MARRLHADLQDWGVRCWFASEDMKIGDKIRSRIDEAIHLQDKLLLLLSEHALVSTWVEDEVEAALEKEQRQQRDVLFPIRLDEQVMQTSQAWAAKLRRTRHIGDFTRWMDPQVYQRAFERLLHDLKLESPQNQT</sequence>
<name>A0A8J3N543_9CHLR</name>
<dbReference type="InterPro" id="IPR035897">
    <property type="entry name" value="Toll_tir_struct_dom_sf"/>
</dbReference>
<accession>A0A8J3N543</accession>
<evidence type="ECO:0000313" key="3">
    <source>
        <dbReference type="Proteomes" id="UP000597444"/>
    </source>
</evidence>
<gene>
    <name evidence="2" type="ORF">KSF_089350</name>
</gene>